<evidence type="ECO:0000313" key="9">
    <source>
        <dbReference type="EMBL" id="QXM06742.1"/>
    </source>
</evidence>
<keyword evidence="10" id="KW-1185">Reference proteome</keyword>
<evidence type="ECO:0000256" key="5">
    <source>
        <dbReference type="ARBA" id="ARBA00023237"/>
    </source>
</evidence>
<dbReference type="PANTHER" id="PTHR30026:SF20">
    <property type="entry name" value="OUTER MEMBRANE PROTEIN TOLC"/>
    <property type="match status" value="1"/>
</dbReference>
<feature type="domain" description="Copper amine oxidase-like N-terminal" evidence="8">
    <location>
        <begin position="56"/>
        <end position="163"/>
    </location>
</feature>
<comment type="subcellular location">
    <subcellularLocation>
        <location evidence="1">Cell outer membrane</location>
    </subcellularLocation>
</comment>
<accession>A0ABX8REL8</accession>
<evidence type="ECO:0000256" key="1">
    <source>
        <dbReference type="ARBA" id="ARBA00004442"/>
    </source>
</evidence>
<keyword evidence="7" id="KW-0732">Signal</keyword>
<keyword evidence="4" id="KW-0472">Membrane</keyword>
<dbReference type="RefSeq" id="WP_218283437.1">
    <property type="nucleotide sequence ID" value="NZ_CP078093.1"/>
</dbReference>
<evidence type="ECO:0000256" key="4">
    <source>
        <dbReference type="ARBA" id="ARBA00023136"/>
    </source>
</evidence>
<organism evidence="9 10">
    <name type="scientific">Crassaminicella indica</name>
    <dbReference type="NCBI Taxonomy" id="2855394"/>
    <lineage>
        <taxon>Bacteria</taxon>
        <taxon>Bacillati</taxon>
        <taxon>Bacillota</taxon>
        <taxon>Clostridia</taxon>
        <taxon>Eubacteriales</taxon>
        <taxon>Clostridiaceae</taxon>
        <taxon>Crassaminicella</taxon>
    </lineage>
</organism>
<keyword evidence="2" id="KW-1134">Transmembrane beta strand</keyword>
<gene>
    <name evidence="9" type="ORF">KVH43_03200</name>
</gene>
<dbReference type="PANTHER" id="PTHR30026">
    <property type="entry name" value="OUTER MEMBRANE PROTEIN TOLC"/>
    <property type="match status" value="1"/>
</dbReference>
<evidence type="ECO:0000256" key="3">
    <source>
        <dbReference type="ARBA" id="ARBA00022692"/>
    </source>
</evidence>
<evidence type="ECO:0000256" key="6">
    <source>
        <dbReference type="SAM" id="Coils"/>
    </source>
</evidence>
<protein>
    <submittedName>
        <fullName evidence="9">TolC family protein</fullName>
    </submittedName>
</protein>
<keyword evidence="5" id="KW-0998">Cell outer membrane</keyword>
<feature type="chain" id="PRO_5047270906" evidence="7">
    <location>
        <begin position="26"/>
        <end position="526"/>
    </location>
</feature>
<evidence type="ECO:0000256" key="7">
    <source>
        <dbReference type="SAM" id="SignalP"/>
    </source>
</evidence>
<evidence type="ECO:0000313" key="10">
    <source>
        <dbReference type="Proteomes" id="UP000886818"/>
    </source>
</evidence>
<dbReference type="InterPro" id="IPR051906">
    <property type="entry name" value="TolC-like"/>
</dbReference>
<evidence type="ECO:0000256" key="2">
    <source>
        <dbReference type="ARBA" id="ARBA00022452"/>
    </source>
</evidence>
<feature type="coiled-coil region" evidence="6">
    <location>
        <begin position="431"/>
        <end position="472"/>
    </location>
</feature>
<evidence type="ECO:0000259" key="8">
    <source>
        <dbReference type="Pfam" id="PF07833"/>
    </source>
</evidence>
<reference evidence="9" key="1">
    <citation type="submission" date="2021-07" db="EMBL/GenBank/DDBJ databases">
        <title>Complete genome sequence of Crassaminicella sp. 143-21, isolated from a deep-sea hydrothermal vent.</title>
        <authorList>
            <person name="Li X."/>
        </authorList>
    </citation>
    <scope>NUCLEOTIDE SEQUENCE</scope>
    <source>
        <strain evidence="9">143-21</strain>
    </source>
</reference>
<name>A0ABX8REL8_9CLOT</name>
<keyword evidence="6" id="KW-0175">Coiled coil</keyword>
<feature type="coiled-coil region" evidence="6">
    <location>
        <begin position="277"/>
        <end position="340"/>
    </location>
</feature>
<proteinExistence type="predicted"/>
<dbReference type="Proteomes" id="UP000886818">
    <property type="component" value="Chromosome"/>
</dbReference>
<keyword evidence="3" id="KW-0812">Transmembrane</keyword>
<feature type="signal peptide" evidence="7">
    <location>
        <begin position="1"/>
        <end position="25"/>
    </location>
</feature>
<sequence length="526" mass="60930">MYKRSKKIACTFAIATILSCNTVVAMENIQLPVEMNYSAIEDIEFIIGDVNYKVGSTVKAISIPPYIKDKKPMLPLDLIIDIMGINKACVDWKAETKTVTIFKENQIIQMTIGEKTLIVDGNKMLMDTAPEIKDGNTMIPIDFIEKVFDKKVSFNSITNKIVIPVKKQVNEENVATWDYTYETMLKKALDSSRDLKAAEMNVERMDIIKDDSKDDTDYIPTRYGSDIRYLKGNVAYLKYKKNNFEYELAKKKVNMIKDRIAYDVKNAYYEVLKGEDNKKLAKLAMDLTQEKAKLTDLSHREGLASDIENNQAKRDYEEAKKQYDLAVKELDKAYEKLNDLVSLDAKARYTLKDEIIFDADIEEDVDYHIARVTDKSPEIWALNEIVDLKDLSVDLYVFNLPVDYKWSFDMDPYEAKEIDAKIATIELGKVKQKYEQGLRELYTSLKQLKDQYEKYKIAYEKAKDDLKMAKVNVAVGNELPIIEKKAILQLENSKKQLRETIMDYNKWVMMYNKPWINSVSKKDKEN</sequence>
<dbReference type="EMBL" id="CP078093">
    <property type="protein sequence ID" value="QXM06742.1"/>
    <property type="molecule type" value="Genomic_DNA"/>
</dbReference>
<dbReference type="PROSITE" id="PS51257">
    <property type="entry name" value="PROKAR_LIPOPROTEIN"/>
    <property type="match status" value="1"/>
</dbReference>
<dbReference type="Pfam" id="PF07833">
    <property type="entry name" value="Cu_amine_oxidN1"/>
    <property type="match status" value="1"/>
</dbReference>
<dbReference type="InterPro" id="IPR012854">
    <property type="entry name" value="Cu_amine_oxidase-like_N"/>
</dbReference>